<evidence type="ECO:0000256" key="3">
    <source>
        <dbReference type="ARBA" id="ARBA00021310"/>
    </source>
</evidence>
<organism evidence="10 11">
    <name type="scientific">Citricoccus muralis</name>
    <dbReference type="NCBI Taxonomy" id="169134"/>
    <lineage>
        <taxon>Bacteria</taxon>
        <taxon>Bacillati</taxon>
        <taxon>Actinomycetota</taxon>
        <taxon>Actinomycetes</taxon>
        <taxon>Micrococcales</taxon>
        <taxon>Micrococcaceae</taxon>
        <taxon>Citricoccus</taxon>
    </lineage>
</organism>
<dbReference type="InterPro" id="IPR037278">
    <property type="entry name" value="ARFGAP/RecO"/>
</dbReference>
<dbReference type="Gene3D" id="2.40.50.140">
    <property type="entry name" value="Nucleic acid-binding proteins"/>
    <property type="match status" value="1"/>
</dbReference>
<keyword evidence="5 8" id="KW-0233">DNA recombination</keyword>
<evidence type="ECO:0000259" key="9">
    <source>
        <dbReference type="Pfam" id="PF11967"/>
    </source>
</evidence>
<dbReference type="PANTHER" id="PTHR33991">
    <property type="entry name" value="DNA REPAIR PROTEIN RECO"/>
    <property type="match status" value="1"/>
</dbReference>
<dbReference type="AlphaFoldDB" id="A0A3D9LBX2"/>
<evidence type="ECO:0000256" key="2">
    <source>
        <dbReference type="ARBA" id="ARBA00007452"/>
    </source>
</evidence>
<evidence type="ECO:0000256" key="8">
    <source>
        <dbReference type="HAMAP-Rule" id="MF_00201"/>
    </source>
</evidence>
<dbReference type="GO" id="GO:0006302">
    <property type="term" value="P:double-strand break repair"/>
    <property type="evidence" value="ECO:0007669"/>
    <property type="project" value="TreeGrafter"/>
</dbReference>
<dbReference type="InterPro" id="IPR042242">
    <property type="entry name" value="RecO_C"/>
</dbReference>
<keyword evidence="11" id="KW-1185">Reference proteome</keyword>
<proteinExistence type="inferred from homology"/>
<dbReference type="Pfam" id="PF11967">
    <property type="entry name" value="RecO_N"/>
    <property type="match status" value="1"/>
</dbReference>
<evidence type="ECO:0000313" key="10">
    <source>
        <dbReference type="EMBL" id="REE03156.1"/>
    </source>
</evidence>
<dbReference type="InterPro" id="IPR003717">
    <property type="entry name" value="RecO"/>
</dbReference>
<accession>A0A3D9LBX2</accession>
<dbReference type="InterPro" id="IPR022572">
    <property type="entry name" value="DNA_rep/recomb_RecO_N"/>
</dbReference>
<comment type="caution">
    <text evidence="10">The sequence shown here is derived from an EMBL/GenBank/DDBJ whole genome shotgun (WGS) entry which is preliminary data.</text>
</comment>
<evidence type="ECO:0000256" key="4">
    <source>
        <dbReference type="ARBA" id="ARBA00022763"/>
    </source>
</evidence>
<comment type="similarity">
    <text evidence="2 8">Belongs to the RecO family.</text>
</comment>
<dbReference type="Proteomes" id="UP000256727">
    <property type="component" value="Unassembled WGS sequence"/>
</dbReference>
<keyword evidence="4 8" id="KW-0227">DNA damage</keyword>
<sequence length="270" mass="28536">MSGSGGRSTGRGGAGYAANSYRTHALVLRTYKLGEADRIIVLLTPGHGQIRAVAKGVRRTTSKFGATLEPFMLSRLQLVHGRNLDIITQAESVTPYGQWIAQDYDAYSAASAMVETAERLTVSDIAEVSENGGGVEAPSQYRLLHGALAALARGTHAPRLLLYSYLLRSLATAGWAASFTTCSRCGAPGPHRSVNVTLGGSVCDDCRPPGSATPDPATVELLAALQSGRWEVADAAPDQASREAAGIVSGYLQFHLERHLKSLSVMDQSP</sequence>
<dbReference type="PANTHER" id="PTHR33991:SF1">
    <property type="entry name" value="DNA REPAIR PROTEIN RECO"/>
    <property type="match status" value="1"/>
</dbReference>
<evidence type="ECO:0000313" key="11">
    <source>
        <dbReference type="Proteomes" id="UP000256727"/>
    </source>
</evidence>
<dbReference type="Gene3D" id="1.20.1440.120">
    <property type="entry name" value="Recombination protein O, C-terminal domain"/>
    <property type="match status" value="1"/>
</dbReference>
<dbReference type="NCBIfam" id="TIGR00613">
    <property type="entry name" value="reco"/>
    <property type="match status" value="1"/>
</dbReference>
<protein>
    <recommendedName>
        <fullName evidence="3 8">DNA repair protein RecO</fullName>
    </recommendedName>
    <alternativeName>
        <fullName evidence="7 8">Recombination protein O</fullName>
    </alternativeName>
</protein>
<reference evidence="10 11" key="1">
    <citation type="submission" date="2018-07" db="EMBL/GenBank/DDBJ databases">
        <title>Sequencing the genomes of 1000 actinobacteria strains.</title>
        <authorList>
            <person name="Klenk H.-P."/>
        </authorList>
    </citation>
    <scope>NUCLEOTIDE SEQUENCE [LARGE SCALE GENOMIC DNA]</scope>
    <source>
        <strain evidence="10 11">DSM 14442</strain>
    </source>
</reference>
<dbReference type="OrthoDB" id="9812244at2"/>
<dbReference type="EMBL" id="QREH01000001">
    <property type="protein sequence ID" value="REE03156.1"/>
    <property type="molecule type" value="Genomic_DNA"/>
</dbReference>
<evidence type="ECO:0000256" key="7">
    <source>
        <dbReference type="ARBA" id="ARBA00033409"/>
    </source>
</evidence>
<evidence type="ECO:0000256" key="5">
    <source>
        <dbReference type="ARBA" id="ARBA00023172"/>
    </source>
</evidence>
<dbReference type="SUPFAM" id="SSF50249">
    <property type="entry name" value="Nucleic acid-binding proteins"/>
    <property type="match status" value="1"/>
</dbReference>
<dbReference type="SUPFAM" id="SSF57863">
    <property type="entry name" value="ArfGap/RecO-like zinc finger"/>
    <property type="match status" value="1"/>
</dbReference>
<evidence type="ECO:0000256" key="6">
    <source>
        <dbReference type="ARBA" id="ARBA00023204"/>
    </source>
</evidence>
<dbReference type="GO" id="GO:0006310">
    <property type="term" value="P:DNA recombination"/>
    <property type="evidence" value="ECO:0007669"/>
    <property type="project" value="UniProtKB-UniRule"/>
</dbReference>
<feature type="domain" description="DNA replication/recombination mediator RecO N-terminal" evidence="9">
    <location>
        <begin position="21"/>
        <end position="96"/>
    </location>
</feature>
<dbReference type="Pfam" id="PF02565">
    <property type="entry name" value="RecO_C"/>
    <property type="match status" value="1"/>
</dbReference>
<dbReference type="InterPro" id="IPR012340">
    <property type="entry name" value="NA-bd_OB-fold"/>
</dbReference>
<comment type="function">
    <text evidence="1 8">Involved in DNA repair and RecF pathway recombination.</text>
</comment>
<name>A0A3D9LBX2_9MICC</name>
<dbReference type="HAMAP" id="MF_00201">
    <property type="entry name" value="RecO"/>
    <property type="match status" value="1"/>
</dbReference>
<dbReference type="RefSeq" id="WP_115931319.1">
    <property type="nucleotide sequence ID" value="NZ_QREH01000001.1"/>
</dbReference>
<evidence type="ECO:0000256" key="1">
    <source>
        <dbReference type="ARBA" id="ARBA00003065"/>
    </source>
</evidence>
<dbReference type="GO" id="GO:0043590">
    <property type="term" value="C:bacterial nucleoid"/>
    <property type="evidence" value="ECO:0007669"/>
    <property type="project" value="TreeGrafter"/>
</dbReference>
<keyword evidence="6 8" id="KW-0234">DNA repair</keyword>
<gene>
    <name evidence="8" type="primary">recO</name>
    <name evidence="10" type="ORF">C8E99_0960</name>
</gene>